<reference evidence="1" key="1">
    <citation type="submission" date="2015-06" db="UniProtKB">
        <authorList>
            <consortium name="EnsemblPlants"/>
        </authorList>
    </citation>
    <scope>IDENTIFICATION</scope>
</reference>
<organism evidence="1">
    <name type="scientific">Aegilops tauschii</name>
    <name type="common">Tausch's goatgrass</name>
    <name type="synonym">Aegilops squarrosa</name>
    <dbReference type="NCBI Taxonomy" id="37682"/>
    <lineage>
        <taxon>Eukaryota</taxon>
        <taxon>Viridiplantae</taxon>
        <taxon>Streptophyta</taxon>
        <taxon>Embryophyta</taxon>
        <taxon>Tracheophyta</taxon>
        <taxon>Spermatophyta</taxon>
        <taxon>Magnoliopsida</taxon>
        <taxon>Liliopsida</taxon>
        <taxon>Poales</taxon>
        <taxon>Poaceae</taxon>
        <taxon>BOP clade</taxon>
        <taxon>Pooideae</taxon>
        <taxon>Triticodae</taxon>
        <taxon>Triticeae</taxon>
        <taxon>Triticinae</taxon>
        <taxon>Aegilops</taxon>
    </lineage>
</organism>
<proteinExistence type="predicted"/>
<accession>M8AZC8</accession>
<dbReference type="EnsemblPlants" id="EMT07091">
    <property type="protein sequence ID" value="EMT07091"/>
    <property type="gene ID" value="F775_24097"/>
</dbReference>
<name>M8AZC8_AEGTA</name>
<evidence type="ECO:0000313" key="1">
    <source>
        <dbReference type="EnsemblPlants" id="EMT07091"/>
    </source>
</evidence>
<sequence>MAAVLLRKLLSPDDLFQLWPLLSPDGQAALKSNLVNASGSAAATLTELAAAAHSYLHRAGVPKMVVEGDAAPGEGEKGDNGGNGGEIGRSGASVKEEIEDVSMADAFLVLSHVGTRFLI</sequence>
<protein>
    <submittedName>
        <fullName evidence="1">Uncharacterized protein</fullName>
    </submittedName>
</protein>
<dbReference type="AlphaFoldDB" id="M8AZC8"/>
<dbReference type="ExpressionAtlas" id="M8AZC8">
    <property type="expression patterns" value="baseline"/>
</dbReference>